<feature type="region of interest" description="Disordered" evidence="1">
    <location>
        <begin position="1"/>
        <end position="33"/>
    </location>
</feature>
<feature type="compositionally biased region" description="Basic and acidic residues" evidence="1">
    <location>
        <begin position="291"/>
        <end position="308"/>
    </location>
</feature>
<evidence type="ECO:0000313" key="3">
    <source>
        <dbReference type="Proteomes" id="UP000677668"/>
    </source>
</evidence>
<accession>A0ABX8B0C8</accession>
<feature type="region of interest" description="Disordered" evidence="1">
    <location>
        <begin position="276"/>
        <end position="373"/>
    </location>
</feature>
<name>A0ABX8B0C8_9BACT</name>
<reference evidence="2 3" key="1">
    <citation type="submission" date="2021-03" db="EMBL/GenBank/DDBJ databases">
        <title>Genomic and phenotypic characterization of Chloracidobacterium isolates provides evidence for multiple species.</title>
        <authorList>
            <person name="Saini M.K."/>
            <person name="Costas A.M.G."/>
            <person name="Tank M."/>
            <person name="Bryant D.A."/>
        </authorList>
    </citation>
    <scope>NUCLEOTIDE SEQUENCE [LARGE SCALE GENOMIC DNA]</scope>
    <source>
        <strain evidence="2 3">N</strain>
    </source>
</reference>
<protein>
    <submittedName>
        <fullName evidence="2">Collagen-like protein</fullName>
    </submittedName>
</protein>
<feature type="compositionally biased region" description="Low complexity" evidence="1">
    <location>
        <begin position="320"/>
        <end position="332"/>
    </location>
</feature>
<evidence type="ECO:0000313" key="2">
    <source>
        <dbReference type="EMBL" id="QUV93933.1"/>
    </source>
</evidence>
<gene>
    <name evidence="2" type="ORF">J8C05_00235</name>
</gene>
<keyword evidence="3" id="KW-1185">Reference proteome</keyword>
<dbReference type="EMBL" id="CP072642">
    <property type="protein sequence ID" value="QUV93933.1"/>
    <property type="molecule type" value="Genomic_DNA"/>
</dbReference>
<feature type="compositionally biased region" description="Polar residues" evidence="1">
    <location>
        <begin position="22"/>
        <end position="33"/>
    </location>
</feature>
<proteinExistence type="predicted"/>
<dbReference type="Proteomes" id="UP000677668">
    <property type="component" value="Chromosome 1"/>
</dbReference>
<dbReference type="RefSeq" id="WP_211422264.1">
    <property type="nucleotide sequence ID" value="NZ_CP072642.1"/>
</dbReference>
<feature type="compositionally biased region" description="Basic and acidic residues" evidence="1">
    <location>
        <begin position="1"/>
        <end position="14"/>
    </location>
</feature>
<organism evidence="2 3">
    <name type="scientific">Chloracidobacterium sp. N</name>
    <dbReference type="NCBI Taxonomy" id="2821540"/>
    <lineage>
        <taxon>Bacteria</taxon>
        <taxon>Pseudomonadati</taxon>
        <taxon>Acidobacteriota</taxon>
        <taxon>Terriglobia</taxon>
        <taxon>Terriglobales</taxon>
        <taxon>Acidobacteriaceae</taxon>
        <taxon>Chloracidobacterium</taxon>
        <taxon>Chloracidobacterium aggregatum</taxon>
    </lineage>
</organism>
<sequence>MQPLIERRHDRCRPAGDGAARSTRNPGLTGSDKLTFNKHHRSCGKSILPFSQSCATPPPHFIQGGFAMWSAGFCLRHRWAWMALVLFGTAFNFASGQAPDSVRPSQASPESSPPVKHMAVLRRQAEQGLPPTPTEVAEFWKTSGRMSYQAVKAHQAVIFQRVAARLQREGVTSRPFLLLQQNLWYPALHQELMRTSHFRATVRLGNRIGGVYVADTVVAPERVEVDEETVIIARSVVVEGKTLVIRMNHPVFLFHATPICFTEASVGRVVFDTSGQGYQDRPAEQAQQGRDSVRREQQGDDRSGRPGDSEPASKPGKTGDNGQAGADGDAGNCTNGPNGKPGVNGAKGQDGTDGVGGGDGKRGGDATQELTYTTPCNAQPGNAYVFRTNGGDGGGCTEYYWAFYASYDGGLTWILVSTAYAGCW</sequence>
<evidence type="ECO:0000256" key="1">
    <source>
        <dbReference type="SAM" id="MobiDB-lite"/>
    </source>
</evidence>